<dbReference type="EMBL" id="HBGN01000456">
    <property type="protein sequence ID" value="CAD9313870.1"/>
    <property type="molecule type" value="Transcribed_RNA"/>
</dbReference>
<evidence type="ECO:0000256" key="1">
    <source>
        <dbReference type="SAM" id="MobiDB-lite"/>
    </source>
</evidence>
<feature type="compositionally biased region" description="Acidic residues" evidence="1">
    <location>
        <begin position="64"/>
        <end position="75"/>
    </location>
</feature>
<reference evidence="3" key="1">
    <citation type="submission" date="2021-01" db="EMBL/GenBank/DDBJ databases">
        <authorList>
            <person name="Corre E."/>
            <person name="Pelletier E."/>
            <person name="Niang G."/>
            <person name="Scheremetjew M."/>
            <person name="Finn R."/>
            <person name="Kale V."/>
            <person name="Holt S."/>
            <person name="Cochrane G."/>
            <person name="Meng A."/>
            <person name="Brown T."/>
            <person name="Cohen L."/>
        </authorList>
    </citation>
    <scope>NUCLEOTIDE SEQUENCE</scope>
    <source>
        <strain evidence="3">Pop2</strain>
    </source>
</reference>
<evidence type="ECO:0000313" key="2">
    <source>
        <dbReference type="EMBL" id="CAD9313869.1"/>
    </source>
</evidence>
<dbReference type="AlphaFoldDB" id="A0A6U3NLR6"/>
<sequence length="221" mass="24896">MSNEQLEEYESQLSELNTLLEEDPNDESILQLKHDLLELIRLTKSESSSSSTTTEAVAATTEVTTEEDPKEEEDVLQMNEDSSPEEAVVSNTETTTSTAKTTKKSIKKKSKTSKHTTLPTTFEVPTHLIPLDSDTAAEKNRKRRTIKALKSKFKARQKTIVTEEKQKSWHDFMKKSSVEKKTKKKKSIFATEEGVHAKVGVISGGGEARRVTEFGERKRHK</sequence>
<evidence type="ECO:0000313" key="3">
    <source>
        <dbReference type="EMBL" id="CAD9313870.1"/>
    </source>
</evidence>
<protein>
    <submittedName>
        <fullName evidence="3">Uncharacterized protein</fullName>
    </submittedName>
</protein>
<organism evidence="3">
    <name type="scientific">Ditylum brightwellii</name>
    <dbReference type="NCBI Taxonomy" id="49249"/>
    <lineage>
        <taxon>Eukaryota</taxon>
        <taxon>Sar</taxon>
        <taxon>Stramenopiles</taxon>
        <taxon>Ochrophyta</taxon>
        <taxon>Bacillariophyta</taxon>
        <taxon>Mediophyceae</taxon>
        <taxon>Lithodesmiophycidae</taxon>
        <taxon>Lithodesmiales</taxon>
        <taxon>Lithodesmiaceae</taxon>
        <taxon>Ditylum</taxon>
    </lineage>
</organism>
<feature type="compositionally biased region" description="Basic residues" evidence="1">
    <location>
        <begin position="101"/>
        <end position="114"/>
    </location>
</feature>
<dbReference type="EMBL" id="HBGN01000455">
    <property type="protein sequence ID" value="CAD9313869.1"/>
    <property type="molecule type" value="Transcribed_RNA"/>
</dbReference>
<gene>
    <name evidence="2" type="ORF">DBRI1063_LOCUS275</name>
    <name evidence="3" type="ORF">DBRI1063_LOCUS276</name>
</gene>
<proteinExistence type="predicted"/>
<name>A0A6U3NLR6_9STRA</name>
<accession>A0A6U3NLR6</accession>
<feature type="region of interest" description="Disordered" evidence="1">
    <location>
        <begin position="43"/>
        <end position="124"/>
    </location>
</feature>
<feature type="compositionally biased region" description="Low complexity" evidence="1">
    <location>
        <begin position="90"/>
        <end position="100"/>
    </location>
</feature>
<feature type="compositionally biased region" description="Low complexity" evidence="1">
    <location>
        <begin position="45"/>
        <end position="63"/>
    </location>
</feature>